<keyword evidence="2" id="KW-0645">Protease</keyword>
<dbReference type="Pfam" id="PF00877">
    <property type="entry name" value="NLPC_P60"/>
    <property type="match status" value="1"/>
</dbReference>
<keyword evidence="3" id="KW-0378">Hydrolase</keyword>
<dbReference type="Gene3D" id="3.90.1720.10">
    <property type="entry name" value="endopeptidase domain like (from Nostoc punctiforme)"/>
    <property type="match status" value="1"/>
</dbReference>
<dbReference type="AlphaFoldDB" id="A0A239KJ18"/>
<dbReference type="InterPro" id="IPR000064">
    <property type="entry name" value="NLP_P60_dom"/>
</dbReference>
<comment type="similarity">
    <text evidence="1">Belongs to the peptidase C40 family.</text>
</comment>
<evidence type="ECO:0000313" key="7">
    <source>
        <dbReference type="Proteomes" id="UP000198415"/>
    </source>
</evidence>
<keyword evidence="4" id="KW-0788">Thiol protease</keyword>
<evidence type="ECO:0000256" key="4">
    <source>
        <dbReference type="ARBA" id="ARBA00022807"/>
    </source>
</evidence>
<feature type="domain" description="NlpC/P60" evidence="5">
    <location>
        <begin position="1"/>
        <end position="96"/>
    </location>
</feature>
<sequence>MQQSYRAAGITIPRITTDQINAGITVPSAAQLLPGDLIFLPGSLGTRAYPHHVGMYLGSGLIINAPKTGDVVKIANSRATGAGTIERRFRDLHQAATEGNKSIQAKRSV</sequence>
<evidence type="ECO:0000259" key="5">
    <source>
        <dbReference type="PROSITE" id="PS51935"/>
    </source>
</evidence>
<dbReference type="SUPFAM" id="SSF54001">
    <property type="entry name" value="Cysteine proteinases"/>
    <property type="match status" value="1"/>
</dbReference>
<evidence type="ECO:0000313" key="6">
    <source>
        <dbReference type="EMBL" id="SNT17134.1"/>
    </source>
</evidence>
<accession>A0A239KJ18</accession>
<dbReference type="GO" id="GO:0006508">
    <property type="term" value="P:proteolysis"/>
    <property type="evidence" value="ECO:0007669"/>
    <property type="project" value="UniProtKB-KW"/>
</dbReference>
<dbReference type="PROSITE" id="PS51935">
    <property type="entry name" value="NLPC_P60"/>
    <property type="match status" value="1"/>
</dbReference>
<reference evidence="6 7" key="1">
    <citation type="submission" date="2017-06" db="EMBL/GenBank/DDBJ databases">
        <authorList>
            <person name="Kim H.J."/>
            <person name="Triplett B.A."/>
        </authorList>
    </citation>
    <scope>NUCLEOTIDE SEQUENCE [LARGE SCALE GENOMIC DNA]</scope>
    <source>
        <strain evidence="6 7">DSM 43151</strain>
    </source>
</reference>
<organism evidence="6 7">
    <name type="scientific">Actinoplanes regularis</name>
    <dbReference type="NCBI Taxonomy" id="52697"/>
    <lineage>
        <taxon>Bacteria</taxon>
        <taxon>Bacillati</taxon>
        <taxon>Actinomycetota</taxon>
        <taxon>Actinomycetes</taxon>
        <taxon>Micromonosporales</taxon>
        <taxon>Micromonosporaceae</taxon>
        <taxon>Actinoplanes</taxon>
    </lineage>
</organism>
<dbReference type="PANTHER" id="PTHR47359">
    <property type="entry name" value="PEPTIDOGLYCAN DL-ENDOPEPTIDASE CWLO"/>
    <property type="match status" value="1"/>
</dbReference>
<dbReference type="EMBL" id="FZNR01000049">
    <property type="protein sequence ID" value="SNT17134.1"/>
    <property type="molecule type" value="Genomic_DNA"/>
</dbReference>
<name>A0A239KJ18_9ACTN</name>
<dbReference type="PANTHER" id="PTHR47359:SF3">
    <property type="entry name" value="NLP_P60 DOMAIN-CONTAINING PROTEIN-RELATED"/>
    <property type="match status" value="1"/>
</dbReference>
<dbReference type="Proteomes" id="UP000198415">
    <property type="component" value="Unassembled WGS sequence"/>
</dbReference>
<gene>
    <name evidence="6" type="ORF">SAMN06264365_14911</name>
</gene>
<protein>
    <submittedName>
        <fullName evidence="6">NlpC/P60 family protein</fullName>
    </submittedName>
</protein>
<evidence type="ECO:0000256" key="2">
    <source>
        <dbReference type="ARBA" id="ARBA00022670"/>
    </source>
</evidence>
<proteinExistence type="inferred from homology"/>
<dbReference type="InterPro" id="IPR051794">
    <property type="entry name" value="PG_Endopeptidase_C40"/>
</dbReference>
<dbReference type="InterPro" id="IPR038765">
    <property type="entry name" value="Papain-like_cys_pep_sf"/>
</dbReference>
<keyword evidence="7" id="KW-1185">Reference proteome</keyword>
<evidence type="ECO:0000256" key="1">
    <source>
        <dbReference type="ARBA" id="ARBA00007074"/>
    </source>
</evidence>
<dbReference type="GO" id="GO:0008234">
    <property type="term" value="F:cysteine-type peptidase activity"/>
    <property type="evidence" value="ECO:0007669"/>
    <property type="project" value="UniProtKB-KW"/>
</dbReference>
<evidence type="ECO:0000256" key="3">
    <source>
        <dbReference type="ARBA" id="ARBA00022801"/>
    </source>
</evidence>